<proteinExistence type="predicted"/>
<dbReference type="EMBL" id="JAYMYQ010000011">
    <property type="protein sequence ID" value="KAK7306342.1"/>
    <property type="molecule type" value="Genomic_DNA"/>
</dbReference>
<name>A0AAN9JWE6_CANGL</name>
<dbReference type="Proteomes" id="UP001367508">
    <property type="component" value="Unassembled WGS sequence"/>
</dbReference>
<accession>A0AAN9JWE6</accession>
<evidence type="ECO:0000313" key="2">
    <source>
        <dbReference type="Proteomes" id="UP001367508"/>
    </source>
</evidence>
<evidence type="ECO:0000313" key="1">
    <source>
        <dbReference type="EMBL" id="KAK7306342.1"/>
    </source>
</evidence>
<reference evidence="1 2" key="1">
    <citation type="submission" date="2024-01" db="EMBL/GenBank/DDBJ databases">
        <title>The genomes of 5 underutilized Papilionoideae crops provide insights into root nodulation and disease resistanc.</title>
        <authorList>
            <person name="Jiang F."/>
        </authorList>
    </citation>
    <scope>NUCLEOTIDE SEQUENCE [LARGE SCALE GENOMIC DNA]</scope>
    <source>
        <strain evidence="1">LVBAO_FW01</strain>
        <tissue evidence="1">Leaves</tissue>
    </source>
</reference>
<dbReference type="AlphaFoldDB" id="A0AAN9JWE6"/>
<gene>
    <name evidence="1" type="ORF">VNO77_44274</name>
</gene>
<protein>
    <submittedName>
        <fullName evidence="1">Uncharacterized protein</fullName>
    </submittedName>
</protein>
<organism evidence="1 2">
    <name type="scientific">Canavalia gladiata</name>
    <name type="common">Sword bean</name>
    <name type="synonym">Dolichos gladiatus</name>
    <dbReference type="NCBI Taxonomy" id="3824"/>
    <lineage>
        <taxon>Eukaryota</taxon>
        <taxon>Viridiplantae</taxon>
        <taxon>Streptophyta</taxon>
        <taxon>Embryophyta</taxon>
        <taxon>Tracheophyta</taxon>
        <taxon>Spermatophyta</taxon>
        <taxon>Magnoliopsida</taxon>
        <taxon>eudicotyledons</taxon>
        <taxon>Gunneridae</taxon>
        <taxon>Pentapetalae</taxon>
        <taxon>rosids</taxon>
        <taxon>fabids</taxon>
        <taxon>Fabales</taxon>
        <taxon>Fabaceae</taxon>
        <taxon>Papilionoideae</taxon>
        <taxon>50 kb inversion clade</taxon>
        <taxon>NPAAA clade</taxon>
        <taxon>indigoferoid/millettioid clade</taxon>
        <taxon>Phaseoleae</taxon>
        <taxon>Canavalia</taxon>
    </lineage>
</organism>
<sequence>MLGVLDLAVNLDLKALTTSSFTAADTLSPEFRWRAILGSPQWRHSSGAFIGNPSQHPLFVVSFSVFISKPFSVFSILL</sequence>
<keyword evidence="2" id="KW-1185">Reference proteome</keyword>
<comment type="caution">
    <text evidence="1">The sequence shown here is derived from an EMBL/GenBank/DDBJ whole genome shotgun (WGS) entry which is preliminary data.</text>
</comment>